<evidence type="ECO:0000313" key="13">
    <source>
        <dbReference type="Proteomes" id="UP000005239"/>
    </source>
</evidence>
<name>A0A2A6D3L6_PRIPA</name>
<evidence type="ECO:0000256" key="2">
    <source>
        <dbReference type="ARBA" id="ARBA00004586"/>
    </source>
</evidence>
<reference evidence="12" key="2">
    <citation type="submission" date="2022-06" db="UniProtKB">
        <authorList>
            <consortium name="EnsemblMetazoa"/>
        </authorList>
    </citation>
    <scope>IDENTIFICATION</scope>
    <source>
        <strain evidence="12">PS312</strain>
    </source>
</reference>
<evidence type="ECO:0000256" key="4">
    <source>
        <dbReference type="ARBA" id="ARBA00007141"/>
    </source>
</evidence>
<reference evidence="13" key="1">
    <citation type="journal article" date="2008" name="Nat. Genet.">
        <title>The Pristionchus pacificus genome provides a unique perspective on nematode lifestyle and parasitism.</title>
        <authorList>
            <person name="Dieterich C."/>
            <person name="Clifton S.W."/>
            <person name="Schuster L.N."/>
            <person name="Chinwalla A."/>
            <person name="Delehaunty K."/>
            <person name="Dinkelacker I."/>
            <person name="Fulton L."/>
            <person name="Fulton R."/>
            <person name="Godfrey J."/>
            <person name="Minx P."/>
            <person name="Mitreva M."/>
            <person name="Roeseler W."/>
            <person name="Tian H."/>
            <person name="Witte H."/>
            <person name="Yang S.P."/>
            <person name="Wilson R.K."/>
            <person name="Sommer R.J."/>
        </authorList>
    </citation>
    <scope>NUCLEOTIDE SEQUENCE [LARGE SCALE GENOMIC DNA]</scope>
    <source>
        <strain evidence="13">PS312</strain>
    </source>
</reference>
<dbReference type="GO" id="GO:0005640">
    <property type="term" value="C:nuclear outer membrane"/>
    <property type="evidence" value="ECO:0007669"/>
    <property type="project" value="UniProtKB-SubCell"/>
</dbReference>
<dbReference type="InterPro" id="IPR006716">
    <property type="entry name" value="ERG2_sigma1_rcpt-like"/>
</dbReference>
<comment type="subcellular location">
    <subcellularLocation>
        <location evidence="2">Endoplasmic reticulum membrane</location>
    </subcellularLocation>
    <subcellularLocation>
        <location evidence="1">Nucleus inner membrane</location>
    </subcellularLocation>
    <subcellularLocation>
        <location evidence="3">Nucleus outer membrane</location>
    </subcellularLocation>
</comment>
<evidence type="ECO:0000256" key="6">
    <source>
        <dbReference type="ARBA" id="ARBA00022692"/>
    </source>
</evidence>
<keyword evidence="8" id="KW-1133">Transmembrane helix</keyword>
<evidence type="ECO:0000313" key="12">
    <source>
        <dbReference type="EnsemblMetazoa" id="PPA22811.1"/>
    </source>
</evidence>
<dbReference type="PANTHER" id="PTHR10868">
    <property type="entry name" value="SIGMA 1-TYPE OPIOID RECEPTOR-RELATED"/>
    <property type="match status" value="1"/>
</dbReference>
<keyword evidence="13" id="KW-1185">Reference proteome</keyword>
<dbReference type="GO" id="GO:0005783">
    <property type="term" value="C:endoplasmic reticulum"/>
    <property type="evidence" value="ECO:0000318"/>
    <property type="project" value="GO_Central"/>
</dbReference>
<organism evidence="12 13">
    <name type="scientific">Pristionchus pacificus</name>
    <name type="common">Parasitic nematode worm</name>
    <dbReference type="NCBI Taxonomy" id="54126"/>
    <lineage>
        <taxon>Eukaryota</taxon>
        <taxon>Metazoa</taxon>
        <taxon>Ecdysozoa</taxon>
        <taxon>Nematoda</taxon>
        <taxon>Chromadorea</taxon>
        <taxon>Rhabditida</taxon>
        <taxon>Rhabditina</taxon>
        <taxon>Diplogasteromorpha</taxon>
        <taxon>Diplogasteroidea</taxon>
        <taxon>Neodiplogasteridae</taxon>
        <taxon>Pristionchus</taxon>
    </lineage>
</organism>
<evidence type="ECO:0000256" key="8">
    <source>
        <dbReference type="ARBA" id="ARBA00022989"/>
    </source>
</evidence>
<accession>A0A8R1YHE7</accession>
<evidence type="ECO:0000256" key="7">
    <source>
        <dbReference type="ARBA" id="ARBA00022824"/>
    </source>
</evidence>
<accession>A0A2A6D3L6</accession>
<evidence type="ECO:0000256" key="3">
    <source>
        <dbReference type="ARBA" id="ARBA00004649"/>
    </source>
</evidence>
<evidence type="ECO:0000256" key="9">
    <source>
        <dbReference type="ARBA" id="ARBA00023136"/>
    </source>
</evidence>
<dbReference type="PANTHER" id="PTHR10868:SF1">
    <property type="entry name" value="SIGMA NON-OPIOID INTRACELLULAR RECEPTOR 1"/>
    <property type="match status" value="1"/>
</dbReference>
<gene>
    <name evidence="12" type="primary">WBGene00112365</name>
</gene>
<sequence>MGFFFSRLFRYIIVFFALYSGTQYVLKNKGYNFSPKEFKSLAEKAKGEGISTVAKLASDLKKVYGPLISKDLVWSGFQAGGMQLKALVLHGGLTEFIVAFQAPFATTGRSGIHFANSTCTVLSGSVQRVSDIASSDNIETFAAGGNFRQTEFESSLFSIKEKSVVVCYGRGFVPFSSLWALPQNILGGDLASTARFQFSYLRSMYESLAHTAMNTYNHVKKTYLKTELLVDESN</sequence>
<evidence type="ECO:0000256" key="1">
    <source>
        <dbReference type="ARBA" id="ARBA00004540"/>
    </source>
</evidence>
<keyword evidence="6" id="KW-0812">Transmembrane</keyword>
<dbReference type="Proteomes" id="UP000005239">
    <property type="component" value="Unassembled WGS sequence"/>
</dbReference>
<evidence type="ECO:0000256" key="11">
    <source>
        <dbReference type="RuleBase" id="RU368083"/>
    </source>
</evidence>
<dbReference type="Pfam" id="PF04622">
    <property type="entry name" value="ERG2_Sigma1R"/>
    <property type="match status" value="1"/>
</dbReference>
<dbReference type="AlphaFoldDB" id="A0A2A6D3L6"/>
<comment type="similarity">
    <text evidence="4 11">Belongs to the ERG2 family.</text>
</comment>
<dbReference type="GO" id="GO:0005637">
    <property type="term" value="C:nuclear inner membrane"/>
    <property type="evidence" value="ECO:0007669"/>
    <property type="project" value="UniProtKB-SubCell"/>
</dbReference>
<evidence type="ECO:0000256" key="10">
    <source>
        <dbReference type="ARBA" id="ARBA00033467"/>
    </source>
</evidence>
<evidence type="ECO:0000256" key="5">
    <source>
        <dbReference type="ARBA" id="ARBA00020208"/>
    </source>
</evidence>
<keyword evidence="9" id="KW-0472">Membrane</keyword>
<dbReference type="GO" id="GO:0005789">
    <property type="term" value="C:endoplasmic reticulum membrane"/>
    <property type="evidence" value="ECO:0007669"/>
    <property type="project" value="UniProtKB-SubCell"/>
</dbReference>
<proteinExistence type="inferred from homology"/>
<keyword evidence="7" id="KW-0256">Endoplasmic reticulum</keyword>
<dbReference type="EnsemblMetazoa" id="PPA22811.1">
    <property type="protein sequence ID" value="PPA22811.1"/>
    <property type="gene ID" value="WBGene00112365"/>
</dbReference>
<protein>
    <recommendedName>
        <fullName evidence="5">Sigma non-opioid intracellular receptor 1</fullName>
    </recommendedName>
    <alternativeName>
        <fullName evidence="10">Sigma 1-type opioid receptor</fullName>
    </alternativeName>
</protein>